<evidence type="ECO:0000313" key="2">
    <source>
        <dbReference type="Proteomes" id="UP000000598"/>
    </source>
</evidence>
<protein>
    <submittedName>
        <fullName evidence="1">KLLA0C03806p</fullName>
    </submittedName>
</protein>
<reference evidence="1 2" key="1">
    <citation type="journal article" date="2004" name="Nature">
        <title>Genome evolution in yeasts.</title>
        <authorList>
            <consortium name="Genolevures"/>
            <person name="Dujon B."/>
            <person name="Sherman D."/>
            <person name="Fischer G."/>
            <person name="Durrens P."/>
            <person name="Casaregola S."/>
            <person name="Lafontaine I."/>
            <person name="de Montigny J."/>
            <person name="Marck C."/>
            <person name="Neuveglise C."/>
            <person name="Talla E."/>
            <person name="Goffard N."/>
            <person name="Frangeul L."/>
            <person name="Aigle M."/>
            <person name="Anthouard V."/>
            <person name="Babour A."/>
            <person name="Barbe V."/>
            <person name="Barnay S."/>
            <person name="Blanchin S."/>
            <person name="Beckerich J.M."/>
            <person name="Beyne E."/>
            <person name="Bleykasten C."/>
            <person name="Boisrame A."/>
            <person name="Boyer J."/>
            <person name="Cattolico L."/>
            <person name="Confanioleri F."/>
            <person name="de Daruvar A."/>
            <person name="Despons L."/>
            <person name="Fabre E."/>
            <person name="Fairhead C."/>
            <person name="Ferry-Dumazet H."/>
            <person name="Groppi A."/>
            <person name="Hantraye F."/>
            <person name="Hennequin C."/>
            <person name="Jauniaux N."/>
            <person name="Joyet P."/>
            <person name="Kachouri R."/>
            <person name="Kerrest A."/>
            <person name="Koszul R."/>
            <person name="Lemaire M."/>
            <person name="Lesur I."/>
            <person name="Ma L."/>
            <person name="Muller H."/>
            <person name="Nicaud J.M."/>
            <person name="Nikolski M."/>
            <person name="Oztas S."/>
            <person name="Ozier-Kalogeropoulos O."/>
            <person name="Pellenz S."/>
            <person name="Potier S."/>
            <person name="Richard G.F."/>
            <person name="Straub M.L."/>
            <person name="Suleau A."/>
            <person name="Swennene D."/>
            <person name="Tekaia F."/>
            <person name="Wesolowski-Louvel M."/>
            <person name="Westhof E."/>
            <person name="Wirth B."/>
            <person name="Zeniou-Meyer M."/>
            <person name="Zivanovic I."/>
            <person name="Bolotin-Fukuhara M."/>
            <person name="Thierry A."/>
            <person name="Bouchier C."/>
            <person name="Caudron B."/>
            <person name="Scarpelli C."/>
            <person name="Gaillardin C."/>
            <person name="Weissenbach J."/>
            <person name="Wincker P."/>
            <person name="Souciet J.L."/>
        </authorList>
    </citation>
    <scope>NUCLEOTIDE SEQUENCE [LARGE SCALE GENOMIC DNA]</scope>
    <source>
        <strain evidence="2">ATCC 8585 / CBS 2359 / DSM 70799 / NBRC 1267 / NRRL Y-1140 / WM37</strain>
    </source>
</reference>
<organism evidence="1 2">
    <name type="scientific">Kluyveromyces lactis (strain ATCC 8585 / CBS 2359 / DSM 70799 / NBRC 1267 / NRRL Y-1140 / WM37)</name>
    <name type="common">Yeast</name>
    <name type="synonym">Candida sphaerica</name>
    <dbReference type="NCBI Taxonomy" id="284590"/>
    <lineage>
        <taxon>Eukaryota</taxon>
        <taxon>Fungi</taxon>
        <taxon>Dikarya</taxon>
        <taxon>Ascomycota</taxon>
        <taxon>Saccharomycotina</taxon>
        <taxon>Saccharomycetes</taxon>
        <taxon>Saccharomycetales</taxon>
        <taxon>Saccharomycetaceae</taxon>
        <taxon>Kluyveromyces</taxon>
    </lineage>
</organism>
<proteinExistence type="predicted"/>
<keyword evidence="2" id="KW-1185">Reference proteome</keyword>
<name>Q6CUM3_KLULA</name>
<evidence type="ECO:0000313" key="1">
    <source>
        <dbReference type="EMBL" id="CAH01217.1"/>
    </source>
</evidence>
<dbReference type="InterPro" id="IPR014839">
    <property type="entry name" value="Crt10"/>
</dbReference>
<dbReference type="STRING" id="284590.Q6CUM3"/>
<dbReference type="eggNOG" id="ENOG502RAS5">
    <property type="taxonomic scope" value="Eukaryota"/>
</dbReference>
<sequence>MELADYDKRRLNLFLKANGFFLRKLGPSEHVFMGGDNNNDAQGDRYSWCKIPNAATKIDGLHLSERLEQIQEFEVDLSKGADSKYVEGIISRGSDMEPIWGNGKICDPGEILLPNYYQIKVREIGSYPVHVFQHRSGCNNFIILQNRYALYISSVRTIKIVDLTHLSTHNEILDAEQNLLIDDLFTNSSNEYTLSLMERLPSFMGVTVLVFGDSAGNVSFYRESSFITSFSAVPDKAVLNLRLPSERTKVLSCDYVDQSSNLTIFSSKEVLTVLFFDSKERTPISDEITFPASLSCITFLDCTVNGFIVICEDRTATKFTLHFPIKTLQSGQIYYELLEDSKAIDSHGLCSHDESTLISISKDDFLSVPKYEFLTLSYNTSRNEETVRQIYQNSMILEVLPLYPSESNYLGFGASIAQIEVPIPNFSLLYRNDESLVNCPIELRYTAYQKYGKHYHEVYVNKKVLNESFSQDPDCYISKRSHGYGDSKVGKVHVTSDRSDVRQTRIGWEIVSDAELDFCKDYKDKFLSLQDQVETLRIERKGYPCFDLQFIDNIECSADLLRRIYFHKTWKFTQIKSSELKSGEFSPSNIKDCFTARQLDIPILNRIDKDAVDEYVDKSIIKYLRICDESRFNNDGPKFFSKTSGSNFIFEATSTFETSLLGTDPIIMNAFTRPIFPLNFNCVDLSSNKIMVCHLREINCIVVANGSGLMFLYRLTEWRGIYAFRFEKILNILRIQDICDDSDDEERSTFCETNRRFTQNNSDFHHTCNECRLVIKYPMVQSMDYIHMPETNAVLLYVCTTACLVVYEISPNDFSR</sequence>
<accession>Q6CUM3</accession>
<gene>
    <name evidence="1" type="ORF">KLLA0_C03806g</name>
</gene>
<dbReference type="InParanoid" id="Q6CUM3"/>
<dbReference type="KEGG" id="kla:KLLA0_C03806g"/>
<dbReference type="Proteomes" id="UP000000598">
    <property type="component" value="Chromosome C"/>
</dbReference>
<dbReference type="Pfam" id="PF08728">
    <property type="entry name" value="CRT10"/>
    <property type="match status" value="1"/>
</dbReference>
<dbReference type="FunCoup" id="Q6CUM3">
    <property type="interactions" value="96"/>
</dbReference>
<dbReference type="PaxDb" id="284590-Q6CUM3"/>
<dbReference type="EMBL" id="CR382123">
    <property type="protein sequence ID" value="CAH01217.1"/>
    <property type="molecule type" value="Genomic_DNA"/>
</dbReference>
<dbReference type="AlphaFoldDB" id="Q6CUM3"/>
<dbReference type="HOGENOM" id="CLU_013329_0_0_1"/>